<dbReference type="AlphaFoldDB" id="A0A5C4JBB5"/>
<organism evidence="4 5">
    <name type="scientific">Actinomadura soli</name>
    <dbReference type="NCBI Taxonomy" id="2508997"/>
    <lineage>
        <taxon>Bacteria</taxon>
        <taxon>Bacillati</taxon>
        <taxon>Actinomycetota</taxon>
        <taxon>Actinomycetes</taxon>
        <taxon>Streptosporangiales</taxon>
        <taxon>Thermomonosporaceae</taxon>
        <taxon>Actinomadura</taxon>
    </lineage>
</organism>
<protein>
    <submittedName>
        <fullName evidence="4">NERD domain-containing protein</fullName>
    </submittedName>
</protein>
<dbReference type="InterPro" id="IPR011528">
    <property type="entry name" value="NERD"/>
</dbReference>
<evidence type="ECO:0000256" key="2">
    <source>
        <dbReference type="SAM" id="Phobius"/>
    </source>
</evidence>
<dbReference type="Pfam" id="PF08378">
    <property type="entry name" value="NERD"/>
    <property type="match status" value="1"/>
</dbReference>
<feature type="domain" description="NERD" evidence="3">
    <location>
        <begin position="86"/>
        <end position="206"/>
    </location>
</feature>
<comment type="caution">
    <text evidence="4">The sequence shown here is derived from an EMBL/GenBank/DDBJ whole genome shotgun (WGS) entry which is preliminary data.</text>
</comment>
<evidence type="ECO:0000313" key="4">
    <source>
        <dbReference type="EMBL" id="TMQ99892.1"/>
    </source>
</evidence>
<keyword evidence="2" id="KW-1133">Transmembrane helix</keyword>
<keyword evidence="2" id="KW-0812">Transmembrane</keyword>
<proteinExistence type="predicted"/>
<dbReference type="Proteomes" id="UP000309174">
    <property type="component" value="Unassembled WGS sequence"/>
</dbReference>
<dbReference type="OrthoDB" id="4246706at2"/>
<dbReference type="PROSITE" id="PS50965">
    <property type="entry name" value="NERD"/>
    <property type="match status" value="1"/>
</dbReference>
<evidence type="ECO:0000256" key="1">
    <source>
        <dbReference type="SAM" id="MobiDB-lite"/>
    </source>
</evidence>
<keyword evidence="5" id="KW-1185">Reference proteome</keyword>
<feature type="region of interest" description="Disordered" evidence="1">
    <location>
        <begin position="1"/>
        <end position="22"/>
    </location>
</feature>
<name>A0A5C4JBB5_9ACTN</name>
<feature type="transmembrane region" description="Helical" evidence="2">
    <location>
        <begin position="42"/>
        <end position="69"/>
    </location>
</feature>
<gene>
    <name evidence="4" type="ORF">ETD83_17790</name>
</gene>
<keyword evidence="2" id="KW-0472">Membrane</keyword>
<evidence type="ECO:0000313" key="5">
    <source>
        <dbReference type="Proteomes" id="UP000309174"/>
    </source>
</evidence>
<accession>A0A5C4JBB5</accession>
<evidence type="ECO:0000259" key="3">
    <source>
        <dbReference type="PROSITE" id="PS50965"/>
    </source>
</evidence>
<dbReference type="EMBL" id="VCKW01000083">
    <property type="protein sequence ID" value="TMQ99892.1"/>
    <property type="molecule type" value="Genomic_DNA"/>
</dbReference>
<reference evidence="4 5" key="1">
    <citation type="submission" date="2019-05" db="EMBL/GenBank/DDBJ databases">
        <title>Draft genome sequence of Actinomadura sp. 14C53.</title>
        <authorList>
            <person name="Saricaoglu S."/>
            <person name="Isik K."/>
        </authorList>
    </citation>
    <scope>NUCLEOTIDE SEQUENCE [LARGE SCALE GENOMIC DNA]</scope>
    <source>
        <strain evidence="4 5">14C53</strain>
    </source>
</reference>
<sequence length="255" mass="28601">MGSEEAREHHHPSPVKERPEEGIAAAVLDDPRTRRWIQRAGAAVVAGAVVTVLLGWRLGLTVAVLVVIADVVRRSRKDSTVTAWQKSSAAERRTEKQLRALQRNGYLVLHARAVPRDDDGVSDGRIDHLVIGPSGVYAIDSEKWDKRLPVRTMSHLKLFHGPFNKKDRLDEARWEAQMASNILAEKVGFEVPVQPSVAIYGPSIPWKVMRVRDVDVYSGNRARAYLRRRPTILTEGDVQRIFQAAEDALPPKYPD</sequence>